<comment type="subcellular location">
    <subcellularLocation>
        <location evidence="1">Membrane</location>
        <topology evidence="1">Multi-pass membrane protein</topology>
    </subcellularLocation>
</comment>
<feature type="transmembrane region" description="Helical" evidence="5">
    <location>
        <begin position="5"/>
        <end position="23"/>
    </location>
</feature>
<protein>
    <submittedName>
        <fullName evidence="7">O-antigen ligase family protein</fullName>
    </submittedName>
</protein>
<keyword evidence="3 5" id="KW-1133">Transmembrane helix</keyword>
<feature type="transmembrane region" description="Helical" evidence="5">
    <location>
        <begin position="114"/>
        <end position="134"/>
    </location>
</feature>
<keyword evidence="8" id="KW-1185">Reference proteome</keyword>
<evidence type="ECO:0000256" key="2">
    <source>
        <dbReference type="ARBA" id="ARBA00022692"/>
    </source>
</evidence>
<proteinExistence type="predicted"/>
<dbReference type="GO" id="GO:0016874">
    <property type="term" value="F:ligase activity"/>
    <property type="evidence" value="ECO:0007669"/>
    <property type="project" value="UniProtKB-KW"/>
</dbReference>
<evidence type="ECO:0000256" key="4">
    <source>
        <dbReference type="ARBA" id="ARBA00023136"/>
    </source>
</evidence>
<dbReference type="PANTHER" id="PTHR37422">
    <property type="entry name" value="TEICHURONIC ACID BIOSYNTHESIS PROTEIN TUAE"/>
    <property type="match status" value="1"/>
</dbReference>
<dbReference type="InterPro" id="IPR007016">
    <property type="entry name" value="O-antigen_ligase-rel_domated"/>
</dbReference>
<keyword evidence="2 5" id="KW-0812">Transmembrane</keyword>
<feature type="transmembrane region" description="Helical" evidence="5">
    <location>
        <begin position="29"/>
        <end position="49"/>
    </location>
</feature>
<name>A0ABW5RB96_9BACL</name>
<evidence type="ECO:0000313" key="7">
    <source>
        <dbReference type="EMBL" id="MFD2672005.1"/>
    </source>
</evidence>
<evidence type="ECO:0000313" key="8">
    <source>
        <dbReference type="Proteomes" id="UP001597497"/>
    </source>
</evidence>
<organism evidence="7 8">
    <name type="scientific">Marinicrinis sediminis</name>
    <dbReference type="NCBI Taxonomy" id="1652465"/>
    <lineage>
        <taxon>Bacteria</taxon>
        <taxon>Bacillati</taxon>
        <taxon>Bacillota</taxon>
        <taxon>Bacilli</taxon>
        <taxon>Bacillales</taxon>
        <taxon>Paenibacillaceae</taxon>
    </lineage>
</organism>
<reference evidence="8" key="1">
    <citation type="journal article" date="2019" name="Int. J. Syst. Evol. Microbiol.">
        <title>The Global Catalogue of Microorganisms (GCM) 10K type strain sequencing project: providing services to taxonomists for standard genome sequencing and annotation.</title>
        <authorList>
            <consortium name="The Broad Institute Genomics Platform"/>
            <consortium name="The Broad Institute Genome Sequencing Center for Infectious Disease"/>
            <person name="Wu L."/>
            <person name="Ma J."/>
        </authorList>
    </citation>
    <scope>NUCLEOTIDE SEQUENCE [LARGE SCALE GENOMIC DNA]</scope>
    <source>
        <strain evidence="8">KCTC 33676</strain>
    </source>
</reference>
<dbReference type="Proteomes" id="UP001597497">
    <property type="component" value="Unassembled WGS sequence"/>
</dbReference>
<feature type="domain" description="O-antigen ligase-related" evidence="6">
    <location>
        <begin position="144"/>
        <end position="280"/>
    </location>
</feature>
<keyword evidence="7" id="KW-0436">Ligase</keyword>
<dbReference type="Pfam" id="PF04932">
    <property type="entry name" value="Wzy_C"/>
    <property type="match status" value="1"/>
</dbReference>
<feature type="transmembrane region" description="Helical" evidence="5">
    <location>
        <begin position="311"/>
        <end position="328"/>
    </location>
</feature>
<feature type="transmembrane region" description="Helical" evidence="5">
    <location>
        <begin position="268"/>
        <end position="291"/>
    </location>
</feature>
<feature type="transmembrane region" description="Helical" evidence="5">
    <location>
        <begin position="154"/>
        <end position="173"/>
    </location>
</feature>
<evidence type="ECO:0000256" key="1">
    <source>
        <dbReference type="ARBA" id="ARBA00004141"/>
    </source>
</evidence>
<gene>
    <name evidence="7" type="ORF">ACFSUC_10350</name>
</gene>
<dbReference type="PANTHER" id="PTHR37422:SF13">
    <property type="entry name" value="LIPOPOLYSACCHARIDE BIOSYNTHESIS PROTEIN PA4999-RELATED"/>
    <property type="match status" value="1"/>
</dbReference>
<feature type="transmembrane region" description="Helical" evidence="5">
    <location>
        <begin position="84"/>
        <end position="102"/>
    </location>
</feature>
<accession>A0ABW5RB96</accession>
<dbReference type="RefSeq" id="WP_379929488.1">
    <property type="nucleotide sequence ID" value="NZ_JBHUMM010000023.1"/>
</dbReference>
<evidence type="ECO:0000256" key="5">
    <source>
        <dbReference type="SAM" id="Phobius"/>
    </source>
</evidence>
<feature type="transmembrane region" description="Helical" evidence="5">
    <location>
        <begin position="185"/>
        <end position="205"/>
    </location>
</feature>
<evidence type="ECO:0000259" key="6">
    <source>
        <dbReference type="Pfam" id="PF04932"/>
    </source>
</evidence>
<keyword evidence="4 5" id="KW-0472">Membrane</keyword>
<dbReference type="EMBL" id="JBHUMM010000023">
    <property type="protein sequence ID" value="MFD2672005.1"/>
    <property type="molecule type" value="Genomic_DNA"/>
</dbReference>
<sequence length="361" mass="42997">MPYIVAGSLLGISLFSIVSYYLIRIKLHLFHFLLLLWMTSYWVSVIFALDRHSAVLEALKITFYLPMIMLFSLLTPVYRRRLFYQWPWLGAVFVLWGFLFGLMRDHRLESTLEYANALAILLLSSLMISMYQWIRTKRWRDGLLILWNGFGLYWTSSRGVWLILCLLLVAWLIIDYSNLRKRKPVVLLTSLPVMILAISVLYQNWFGARLRQSFTANHEWSTRWSYWQDGWRMIQDNWLWGVGADGWISLQPDWYYVKYLHHFYLQTWIDAGLLAILSFVALITIPLVHVLSGWWRRLRKQVENKHEASDLFNSCLSLISLGFLMHAWMDLPLAYPLLMMMLLMCLYELTLENEVSWRKKK</sequence>
<feature type="transmembrane region" description="Helical" evidence="5">
    <location>
        <begin position="334"/>
        <end position="351"/>
    </location>
</feature>
<evidence type="ECO:0000256" key="3">
    <source>
        <dbReference type="ARBA" id="ARBA00022989"/>
    </source>
</evidence>
<dbReference type="InterPro" id="IPR051533">
    <property type="entry name" value="WaaL-like"/>
</dbReference>
<comment type="caution">
    <text evidence="7">The sequence shown here is derived from an EMBL/GenBank/DDBJ whole genome shotgun (WGS) entry which is preliminary data.</text>
</comment>
<feature type="transmembrane region" description="Helical" evidence="5">
    <location>
        <begin position="61"/>
        <end position="78"/>
    </location>
</feature>